<evidence type="ECO:0000259" key="2">
    <source>
        <dbReference type="Pfam" id="PF01757"/>
    </source>
</evidence>
<evidence type="ECO:0000313" key="4">
    <source>
        <dbReference type="Proteomes" id="UP000061468"/>
    </source>
</evidence>
<keyword evidence="1" id="KW-1133">Transmembrane helix</keyword>
<feature type="transmembrane region" description="Helical" evidence="1">
    <location>
        <begin position="139"/>
        <end position="159"/>
    </location>
</feature>
<sequence length="343" mass="39489">MLSNETSIQIQYCRILCIYFMIVVHIPPWLEHAHIPSFFEPIKIFYYDIFGRSSVTALSCISGFLIYFTIIKRDWLNVIVSRCKSIVVPMAFWNSVTIFFALIILYTLGKPLPASNLVIESSYFEVVVNGIFSLNNKPAAGSLAFLRDLFVCVLLSFPLAALIKRFSWLVLVAAVIVHLTISFQPLVFRGTILVAFITGLTVAYSIGHLKISFFLRLLYVLGLIVVFLIEFSNASQFYLYNEFKRLTLSLFLIDLSYVLTKFRKFKWLLWLAPSTFLVYLTHELVFMMLWGGWVLVFGNEITPQYLAFFFFIPVLWFLLIAITLPLISYFPAFLQVLIKGKVS</sequence>
<feature type="transmembrane region" description="Helical" evidence="1">
    <location>
        <begin position="305"/>
        <end position="338"/>
    </location>
</feature>
<dbReference type="GO" id="GO:0016747">
    <property type="term" value="F:acyltransferase activity, transferring groups other than amino-acyl groups"/>
    <property type="evidence" value="ECO:0007669"/>
    <property type="project" value="InterPro"/>
</dbReference>
<gene>
    <name evidence="3" type="ORF">AV942_08170</name>
</gene>
<keyword evidence="1" id="KW-0812">Transmembrane</keyword>
<feature type="transmembrane region" description="Helical" evidence="1">
    <location>
        <begin position="187"/>
        <end position="206"/>
    </location>
</feature>
<feature type="domain" description="Acyltransferase 3" evidence="2">
    <location>
        <begin position="9"/>
        <end position="319"/>
    </location>
</feature>
<feature type="transmembrane region" description="Helical" evidence="1">
    <location>
        <begin position="50"/>
        <end position="70"/>
    </location>
</feature>
<keyword evidence="1" id="KW-0472">Membrane</keyword>
<feature type="transmembrane region" description="Helical" evidence="1">
    <location>
        <begin position="12"/>
        <end position="30"/>
    </location>
</feature>
<dbReference type="Pfam" id="PF01757">
    <property type="entry name" value="Acyl_transf_3"/>
    <property type="match status" value="1"/>
</dbReference>
<dbReference type="InterPro" id="IPR002656">
    <property type="entry name" value="Acyl_transf_3_dom"/>
</dbReference>
<feature type="transmembrane region" description="Helical" evidence="1">
    <location>
        <begin position="267"/>
        <end position="293"/>
    </location>
</feature>
<dbReference type="EMBL" id="CP013928">
    <property type="protein sequence ID" value="AMJ78264.1"/>
    <property type="molecule type" value="Genomic_DNA"/>
</dbReference>
<protein>
    <recommendedName>
        <fullName evidence="2">Acyltransferase 3 domain-containing protein</fullName>
    </recommendedName>
</protein>
<feature type="transmembrane region" description="Helical" evidence="1">
    <location>
        <begin position="213"/>
        <end position="231"/>
    </location>
</feature>
<evidence type="ECO:0000256" key="1">
    <source>
        <dbReference type="SAM" id="Phobius"/>
    </source>
</evidence>
<dbReference type="RefSeq" id="WP_015066901.1">
    <property type="nucleotide sequence ID" value="NZ_CAXGIV010000002.1"/>
</dbReference>
<organism evidence="3 4">
    <name type="scientific">Alteromonas mediterranea</name>
    <dbReference type="NCBI Taxonomy" id="314275"/>
    <lineage>
        <taxon>Bacteria</taxon>
        <taxon>Pseudomonadati</taxon>
        <taxon>Pseudomonadota</taxon>
        <taxon>Gammaproteobacteria</taxon>
        <taxon>Alteromonadales</taxon>
        <taxon>Alteromonadaceae</taxon>
        <taxon>Alteromonas/Salinimonas group</taxon>
        <taxon>Alteromonas</taxon>
    </lineage>
</organism>
<feature type="transmembrane region" description="Helical" evidence="1">
    <location>
        <begin position="91"/>
        <end position="109"/>
    </location>
</feature>
<accession>A0AAC9AD47</accession>
<proteinExistence type="predicted"/>
<reference evidence="3 4" key="1">
    <citation type="submission" date="2015-12" db="EMBL/GenBank/DDBJ databases">
        <title>Intraspecies pangenome expansion in the marine bacterium Alteromonas.</title>
        <authorList>
            <person name="Lopez-Perez M."/>
            <person name="Rodriguez-Valera F."/>
        </authorList>
    </citation>
    <scope>NUCLEOTIDE SEQUENCE [LARGE SCALE GENOMIC DNA]</scope>
    <source>
        <strain evidence="3 4">UM8</strain>
    </source>
</reference>
<feature type="transmembrane region" description="Helical" evidence="1">
    <location>
        <begin position="166"/>
        <end position="181"/>
    </location>
</feature>
<dbReference type="AlphaFoldDB" id="A0AAC9AD47"/>
<evidence type="ECO:0000313" key="3">
    <source>
        <dbReference type="EMBL" id="AMJ78264.1"/>
    </source>
</evidence>
<dbReference type="Proteomes" id="UP000061468">
    <property type="component" value="Chromosome"/>
</dbReference>
<name>A0AAC9AD47_9ALTE</name>